<dbReference type="Proteomes" id="UP001153269">
    <property type="component" value="Unassembled WGS sequence"/>
</dbReference>
<evidence type="ECO:0000259" key="6">
    <source>
        <dbReference type="PROSITE" id="PS50089"/>
    </source>
</evidence>
<dbReference type="PROSITE" id="PS50089">
    <property type="entry name" value="ZF_RING_2"/>
    <property type="match status" value="1"/>
</dbReference>
<reference evidence="7" key="1">
    <citation type="submission" date="2020-03" db="EMBL/GenBank/DDBJ databases">
        <authorList>
            <person name="Weist P."/>
        </authorList>
    </citation>
    <scope>NUCLEOTIDE SEQUENCE</scope>
</reference>
<dbReference type="SUPFAM" id="SSF57850">
    <property type="entry name" value="RING/U-box"/>
    <property type="match status" value="1"/>
</dbReference>
<dbReference type="InterPro" id="IPR001841">
    <property type="entry name" value="Znf_RING"/>
</dbReference>
<evidence type="ECO:0000313" key="8">
    <source>
        <dbReference type="Proteomes" id="UP001153269"/>
    </source>
</evidence>
<accession>A0A9N7VCF3</accession>
<comment type="caution">
    <text evidence="7">The sequence shown here is derived from an EMBL/GenBank/DDBJ whole genome shotgun (WGS) entry which is preliminary data.</text>
</comment>
<dbReference type="AlphaFoldDB" id="A0A9N7VCF3"/>
<dbReference type="SMART" id="SM00184">
    <property type="entry name" value="RING"/>
    <property type="match status" value="1"/>
</dbReference>
<keyword evidence="1" id="KW-0479">Metal-binding</keyword>
<organism evidence="7 8">
    <name type="scientific">Pleuronectes platessa</name>
    <name type="common">European plaice</name>
    <dbReference type="NCBI Taxonomy" id="8262"/>
    <lineage>
        <taxon>Eukaryota</taxon>
        <taxon>Metazoa</taxon>
        <taxon>Chordata</taxon>
        <taxon>Craniata</taxon>
        <taxon>Vertebrata</taxon>
        <taxon>Euteleostomi</taxon>
        <taxon>Actinopterygii</taxon>
        <taxon>Neopterygii</taxon>
        <taxon>Teleostei</taxon>
        <taxon>Neoteleostei</taxon>
        <taxon>Acanthomorphata</taxon>
        <taxon>Carangaria</taxon>
        <taxon>Pleuronectiformes</taxon>
        <taxon>Pleuronectoidei</taxon>
        <taxon>Pleuronectidae</taxon>
        <taxon>Pleuronectes</taxon>
    </lineage>
</organism>
<evidence type="ECO:0000256" key="1">
    <source>
        <dbReference type="ARBA" id="ARBA00022723"/>
    </source>
</evidence>
<evidence type="ECO:0000256" key="3">
    <source>
        <dbReference type="ARBA" id="ARBA00022833"/>
    </source>
</evidence>
<name>A0A9N7VCF3_PLEPL</name>
<evidence type="ECO:0000256" key="4">
    <source>
        <dbReference type="PROSITE-ProRule" id="PRU00175"/>
    </source>
</evidence>
<dbReference type="Gene3D" id="3.30.40.10">
    <property type="entry name" value="Zinc/RING finger domain, C3HC4 (zinc finger)"/>
    <property type="match status" value="1"/>
</dbReference>
<feature type="region of interest" description="Disordered" evidence="5">
    <location>
        <begin position="414"/>
        <end position="439"/>
    </location>
</feature>
<dbReference type="InterPro" id="IPR013083">
    <property type="entry name" value="Znf_RING/FYVE/PHD"/>
</dbReference>
<dbReference type="Gene3D" id="4.10.830.40">
    <property type="match status" value="1"/>
</dbReference>
<dbReference type="PANTHER" id="PTHR25465:SF77">
    <property type="entry name" value="E3 UBIQUITIN_ISG15 LIGASE TRIM25"/>
    <property type="match status" value="1"/>
</dbReference>
<keyword evidence="8" id="KW-1185">Reference proteome</keyword>
<dbReference type="CDD" id="cd19769">
    <property type="entry name" value="Bbox2_TRIM16-like"/>
    <property type="match status" value="1"/>
</dbReference>
<dbReference type="Pfam" id="PF13445">
    <property type="entry name" value="zf-RING_UBOX"/>
    <property type="match status" value="1"/>
</dbReference>
<dbReference type="PANTHER" id="PTHR25465">
    <property type="entry name" value="B-BOX DOMAIN CONTAINING"/>
    <property type="match status" value="1"/>
</dbReference>
<evidence type="ECO:0000256" key="5">
    <source>
        <dbReference type="SAM" id="MobiDB-lite"/>
    </source>
</evidence>
<sequence>MAAVEQSDLSLMSLEDELTCSICLSPFDCPVTIPCGHNFCQGCLLTTWTEPYRCPQCRTLFHTKPELKKNTVLSTVVEALNLRLVRSASSLSAEEKETKEETMEEIKEDAVIRCDTCMEAEAANTCLTCMVSFCEEHLRPHRENPVFRLHQLIEPVGDLLERLCPDHHKLMDLFCSQHVRPICSLCLQQDHKGCSFTSHEDQRKLKESELEGKLGLLDGKIKTTETVMSQMNDHHSKLENAAAQKKKALATVYQQMREELVQEECKALNEVDSELEIGQTKLQDFTKKLTDNAAKMRKAQEALSCQLSLSQTMGFLKASFNLPKAVKFEPQVPRISLDSRKVTLTQTFAGALKVHLTEILKLPVEARLPIIKPVLPEPPRPFHPLPVPRIYMGAHTGWSSPQYAHNMSPGLNWAPPINQPQNTRRTRKPRSGMGKGIQARSMENLLDLGFSAAPQLSPKPGKH</sequence>
<dbReference type="SUPFAM" id="SSF57845">
    <property type="entry name" value="B-box zinc-binding domain"/>
    <property type="match status" value="1"/>
</dbReference>
<dbReference type="InterPro" id="IPR027370">
    <property type="entry name" value="Znf-RING_euk"/>
</dbReference>
<evidence type="ECO:0000313" key="7">
    <source>
        <dbReference type="EMBL" id="CAB1448311.1"/>
    </source>
</evidence>
<dbReference type="GO" id="GO:0008270">
    <property type="term" value="F:zinc ion binding"/>
    <property type="evidence" value="ECO:0007669"/>
    <property type="project" value="UniProtKB-KW"/>
</dbReference>
<protein>
    <recommendedName>
        <fullName evidence="6">RING-type domain-containing protein</fullName>
    </recommendedName>
</protein>
<keyword evidence="2 4" id="KW-0863">Zinc-finger</keyword>
<dbReference type="EMBL" id="CADEAL010003973">
    <property type="protein sequence ID" value="CAB1448311.1"/>
    <property type="molecule type" value="Genomic_DNA"/>
</dbReference>
<gene>
    <name evidence="7" type="ORF">PLEPLA_LOCUS35968</name>
</gene>
<dbReference type="InterPro" id="IPR051051">
    <property type="entry name" value="E3_ubiq-ligase_TRIM/RNF"/>
</dbReference>
<dbReference type="PROSITE" id="PS00518">
    <property type="entry name" value="ZF_RING_1"/>
    <property type="match status" value="1"/>
</dbReference>
<dbReference type="InterPro" id="IPR017907">
    <property type="entry name" value="Znf_RING_CS"/>
</dbReference>
<evidence type="ECO:0000256" key="2">
    <source>
        <dbReference type="ARBA" id="ARBA00022771"/>
    </source>
</evidence>
<keyword evidence="3" id="KW-0862">Zinc</keyword>
<feature type="domain" description="RING-type" evidence="6">
    <location>
        <begin position="20"/>
        <end position="58"/>
    </location>
</feature>
<dbReference type="Gene3D" id="3.30.160.60">
    <property type="entry name" value="Classic Zinc Finger"/>
    <property type="match status" value="1"/>
</dbReference>
<proteinExistence type="predicted"/>